<dbReference type="InterPro" id="IPR002104">
    <property type="entry name" value="Integrase_catalytic"/>
</dbReference>
<keyword evidence="2" id="KW-0229">DNA integration</keyword>
<dbReference type="Pfam" id="PF20172">
    <property type="entry name" value="DUF6538"/>
    <property type="match status" value="1"/>
</dbReference>
<sequence length="518" mass="58837">MAYRLPAHLRRNRYGTLYFRLSIPADLQADFHQNELYRSLGTASVREATLIAHHLYVTISRIFVELQQMDAEDRKKAADAALKALKTSPGLRDRMRVERLQRALREQEAELDRREWEIVGIEERHSIEVKALNGAIGRLASGSTTTVPPSRPLTDAIAAYIEEKTTRARWTNKTLEKRQHWFRLFQQFMGERLGHEPRLKEIDRAACVSFLSLLQKLPPNMTKNHAGRPLDEVAALGLPPMAAASINGILGFLSGFFDWCKENPAFKIDHNPAYKLSIDESGTKQLRAFRDEELVALLSSPAFRSKTFLHPYHYWIIPMALHTGARLGELCQLGLSDIIEVNGVPCIDINDEEEKALKNRNAKRLVPIHSCLIEMGLLRYVAALRQRGETRLFPEINLSISASHDASNWFNDKRRYSDSCGVTDPETNFHSFRRTFITRTIKKDGGGSAHPHDVAPIVGHEHGLITMDVYFDDKDDAAERRETVEKFRLPPAALSIIPPIEDVSFGTRPPRQRRAARS</sequence>
<evidence type="ECO:0000256" key="5">
    <source>
        <dbReference type="PROSITE-ProRule" id="PRU01248"/>
    </source>
</evidence>
<accession>A0ABT1AJN1</accession>
<dbReference type="PANTHER" id="PTHR30349:SF41">
    <property type="entry name" value="INTEGRASE_RECOMBINASE PROTEIN MJ0367-RELATED"/>
    <property type="match status" value="1"/>
</dbReference>
<comment type="caution">
    <text evidence="10">The sequence shown here is derived from an EMBL/GenBank/DDBJ whole genome shotgun (WGS) entry which is preliminary data.</text>
</comment>
<dbReference type="SUPFAM" id="SSF56349">
    <property type="entry name" value="DNA breaking-rejoining enzymes"/>
    <property type="match status" value="1"/>
</dbReference>
<dbReference type="RefSeq" id="WP_252679395.1">
    <property type="nucleotide sequence ID" value="NZ_JAMXHT010000003.1"/>
</dbReference>
<evidence type="ECO:0000256" key="7">
    <source>
        <dbReference type="SAM" id="MobiDB-lite"/>
    </source>
</evidence>
<dbReference type="InterPro" id="IPR011010">
    <property type="entry name" value="DNA_brk_join_enz"/>
</dbReference>
<dbReference type="InterPro" id="IPR044068">
    <property type="entry name" value="CB"/>
</dbReference>
<dbReference type="InterPro" id="IPR013762">
    <property type="entry name" value="Integrase-like_cat_sf"/>
</dbReference>
<dbReference type="InterPro" id="IPR010998">
    <property type="entry name" value="Integrase_recombinase_N"/>
</dbReference>
<name>A0ABT1AJN1_9RALS</name>
<feature type="domain" description="Core-binding (CB)" evidence="9">
    <location>
        <begin position="151"/>
        <end position="261"/>
    </location>
</feature>
<dbReference type="PANTHER" id="PTHR30349">
    <property type="entry name" value="PHAGE INTEGRASE-RELATED"/>
    <property type="match status" value="1"/>
</dbReference>
<feature type="coiled-coil region" evidence="6">
    <location>
        <begin position="97"/>
        <end position="124"/>
    </location>
</feature>
<feature type="region of interest" description="Disordered" evidence="7">
    <location>
        <begin position="499"/>
        <end position="518"/>
    </location>
</feature>
<evidence type="ECO:0000259" key="8">
    <source>
        <dbReference type="PROSITE" id="PS51898"/>
    </source>
</evidence>
<reference evidence="10" key="2">
    <citation type="journal article" date="2023" name="Front. Microbiol.">
        <title>Ralstonia chuxiongensis sp. nov., Ralstonia mojiangensis sp. nov., and Ralstonia soli sp. nov., isolated from tobacco fields, are three novel species in the family Burkholderiaceae.</title>
        <authorList>
            <person name="Lu C.H."/>
            <person name="Zhang Y.Y."/>
            <person name="Jiang N."/>
            <person name="Chen W."/>
            <person name="Shao X."/>
            <person name="Zhao Z.M."/>
            <person name="Lu W.L."/>
            <person name="Hu X."/>
            <person name="Xi Y.X."/>
            <person name="Zou S.Y."/>
            <person name="Wei Q.J."/>
            <person name="Lin Z.L."/>
            <person name="Gong L."/>
            <person name="Gai X.T."/>
            <person name="Zhang L.Q."/>
            <person name="Li J.Y."/>
            <person name="Jin Y."/>
            <person name="Xia Z.Y."/>
        </authorList>
    </citation>
    <scope>NUCLEOTIDE SEQUENCE</scope>
    <source>
        <strain evidence="10">21MJYT02-11</strain>
    </source>
</reference>
<gene>
    <name evidence="10" type="ORF">NG900_08980</name>
</gene>
<evidence type="ECO:0000256" key="2">
    <source>
        <dbReference type="ARBA" id="ARBA00022908"/>
    </source>
</evidence>
<keyword evidence="6" id="KW-0175">Coiled coil</keyword>
<evidence type="ECO:0000256" key="4">
    <source>
        <dbReference type="ARBA" id="ARBA00023172"/>
    </source>
</evidence>
<keyword evidence="11" id="KW-1185">Reference proteome</keyword>
<evidence type="ECO:0000313" key="11">
    <source>
        <dbReference type="Proteomes" id="UP001162811"/>
    </source>
</evidence>
<evidence type="ECO:0000313" key="10">
    <source>
        <dbReference type="EMBL" id="MCO5398327.1"/>
    </source>
</evidence>
<protein>
    <submittedName>
        <fullName evidence="10">Site-specific integrase</fullName>
    </submittedName>
</protein>
<comment type="similarity">
    <text evidence="1">Belongs to the 'phage' integrase family.</text>
</comment>
<dbReference type="CDD" id="cd01184">
    <property type="entry name" value="INT_C_like_1"/>
    <property type="match status" value="1"/>
</dbReference>
<keyword evidence="3 5" id="KW-0238">DNA-binding</keyword>
<dbReference type="InterPro" id="IPR046668">
    <property type="entry name" value="DUF6538"/>
</dbReference>
<dbReference type="Pfam" id="PF00589">
    <property type="entry name" value="Phage_integrase"/>
    <property type="match status" value="1"/>
</dbReference>
<evidence type="ECO:0000256" key="1">
    <source>
        <dbReference type="ARBA" id="ARBA00008857"/>
    </source>
</evidence>
<dbReference type="InterPro" id="IPR050090">
    <property type="entry name" value="Tyrosine_recombinase_XerCD"/>
</dbReference>
<dbReference type="PROSITE" id="PS51900">
    <property type="entry name" value="CB"/>
    <property type="match status" value="1"/>
</dbReference>
<proteinExistence type="inferred from homology"/>
<dbReference type="Gene3D" id="1.10.150.130">
    <property type="match status" value="1"/>
</dbReference>
<dbReference type="EMBL" id="JAMXHT010000003">
    <property type="protein sequence ID" value="MCO5398327.1"/>
    <property type="molecule type" value="Genomic_DNA"/>
</dbReference>
<organism evidence="10 11">
    <name type="scientific">Ralstonia soli</name>
    <dbReference type="NCBI Taxonomy" id="2953896"/>
    <lineage>
        <taxon>Bacteria</taxon>
        <taxon>Pseudomonadati</taxon>
        <taxon>Pseudomonadota</taxon>
        <taxon>Betaproteobacteria</taxon>
        <taxon>Burkholderiales</taxon>
        <taxon>Burkholderiaceae</taxon>
        <taxon>Ralstonia</taxon>
    </lineage>
</organism>
<dbReference type="Gene3D" id="1.10.443.10">
    <property type="entry name" value="Intergrase catalytic core"/>
    <property type="match status" value="1"/>
</dbReference>
<feature type="domain" description="Tyr recombinase" evidence="8">
    <location>
        <begin position="284"/>
        <end position="485"/>
    </location>
</feature>
<evidence type="ECO:0000256" key="6">
    <source>
        <dbReference type="SAM" id="Coils"/>
    </source>
</evidence>
<dbReference type="PROSITE" id="PS51898">
    <property type="entry name" value="TYR_RECOMBINASE"/>
    <property type="match status" value="1"/>
</dbReference>
<reference evidence="10" key="1">
    <citation type="submission" date="2022-06" db="EMBL/GenBank/DDBJ databases">
        <authorList>
            <person name="Lu C.-H."/>
        </authorList>
    </citation>
    <scope>NUCLEOTIDE SEQUENCE</scope>
    <source>
        <strain evidence="10">21MJYT02-11</strain>
    </source>
</reference>
<evidence type="ECO:0000256" key="3">
    <source>
        <dbReference type="ARBA" id="ARBA00023125"/>
    </source>
</evidence>
<dbReference type="Proteomes" id="UP001162811">
    <property type="component" value="Unassembled WGS sequence"/>
</dbReference>
<evidence type="ECO:0000259" key="9">
    <source>
        <dbReference type="PROSITE" id="PS51900"/>
    </source>
</evidence>
<keyword evidence="4" id="KW-0233">DNA recombination</keyword>